<feature type="region of interest" description="Disordered" evidence="1">
    <location>
        <begin position="80"/>
        <end position="121"/>
    </location>
</feature>
<evidence type="ECO:0000313" key="3">
    <source>
        <dbReference type="Proteomes" id="UP001374535"/>
    </source>
</evidence>
<dbReference type="AlphaFoldDB" id="A0AAQ3RF81"/>
<feature type="compositionally biased region" description="Basic and acidic residues" evidence="1">
    <location>
        <begin position="87"/>
        <end position="98"/>
    </location>
</feature>
<proteinExistence type="predicted"/>
<keyword evidence="3" id="KW-1185">Reference proteome</keyword>
<name>A0AAQ3RF81_VIGMU</name>
<reference evidence="2 3" key="1">
    <citation type="journal article" date="2023" name="Life. Sci Alliance">
        <title>Evolutionary insights into 3D genome organization and epigenetic landscape of Vigna mungo.</title>
        <authorList>
            <person name="Junaid A."/>
            <person name="Singh B."/>
            <person name="Bhatia S."/>
        </authorList>
    </citation>
    <scope>NUCLEOTIDE SEQUENCE [LARGE SCALE GENOMIC DNA]</scope>
    <source>
        <strain evidence="2">Urdbean</strain>
    </source>
</reference>
<dbReference type="EMBL" id="CP144690">
    <property type="protein sequence ID" value="WVY90522.1"/>
    <property type="molecule type" value="Genomic_DNA"/>
</dbReference>
<organism evidence="2 3">
    <name type="scientific">Vigna mungo</name>
    <name type="common">Black gram</name>
    <name type="synonym">Phaseolus mungo</name>
    <dbReference type="NCBI Taxonomy" id="3915"/>
    <lineage>
        <taxon>Eukaryota</taxon>
        <taxon>Viridiplantae</taxon>
        <taxon>Streptophyta</taxon>
        <taxon>Embryophyta</taxon>
        <taxon>Tracheophyta</taxon>
        <taxon>Spermatophyta</taxon>
        <taxon>Magnoliopsida</taxon>
        <taxon>eudicotyledons</taxon>
        <taxon>Gunneridae</taxon>
        <taxon>Pentapetalae</taxon>
        <taxon>rosids</taxon>
        <taxon>fabids</taxon>
        <taxon>Fabales</taxon>
        <taxon>Fabaceae</taxon>
        <taxon>Papilionoideae</taxon>
        <taxon>50 kb inversion clade</taxon>
        <taxon>NPAAA clade</taxon>
        <taxon>indigoferoid/millettioid clade</taxon>
        <taxon>Phaseoleae</taxon>
        <taxon>Vigna</taxon>
    </lineage>
</organism>
<evidence type="ECO:0000256" key="1">
    <source>
        <dbReference type="SAM" id="MobiDB-lite"/>
    </source>
</evidence>
<gene>
    <name evidence="2" type="ORF">V8G54_036036</name>
</gene>
<dbReference type="Proteomes" id="UP001374535">
    <property type="component" value="Chromosome 11"/>
</dbReference>
<accession>A0AAQ3RF81</accession>
<sequence length="121" mass="13789">MIDKSALHHMGLQHGPDGWIFKNEYAGEDEDVAGSSSASYMPCSEFEKYMVREMHSLNILCQNINQDVTTIKGKLNLNEFDDENDESKEVKESAKEESVADESDNDMLLSVMKKNKQKKRI</sequence>
<protein>
    <submittedName>
        <fullName evidence="2">Uncharacterized protein</fullName>
    </submittedName>
</protein>
<evidence type="ECO:0000313" key="2">
    <source>
        <dbReference type="EMBL" id="WVY90522.1"/>
    </source>
</evidence>